<proteinExistence type="predicted"/>
<evidence type="ECO:0000313" key="2">
    <source>
        <dbReference type="Proteomes" id="UP001148737"/>
    </source>
</evidence>
<evidence type="ECO:0000313" key="1">
    <source>
        <dbReference type="EMBL" id="KAJ3494062.1"/>
    </source>
</evidence>
<dbReference type="Proteomes" id="UP001148737">
    <property type="component" value="Unassembled WGS sequence"/>
</dbReference>
<organism evidence="1 2">
    <name type="scientific">Lecanicillium saksenae</name>
    <dbReference type="NCBI Taxonomy" id="468837"/>
    <lineage>
        <taxon>Eukaryota</taxon>
        <taxon>Fungi</taxon>
        <taxon>Dikarya</taxon>
        <taxon>Ascomycota</taxon>
        <taxon>Pezizomycotina</taxon>
        <taxon>Sordariomycetes</taxon>
        <taxon>Hypocreomycetidae</taxon>
        <taxon>Hypocreales</taxon>
        <taxon>Cordycipitaceae</taxon>
        <taxon>Lecanicillium</taxon>
    </lineage>
</organism>
<gene>
    <name evidence="1" type="ORF">NLG97_g4321</name>
</gene>
<dbReference type="EMBL" id="JANAKD010000419">
    <property type="protein sequence ID" value="KAJ3494062.1"/>
    <property type="molecule type" value="Genomic_DNA"/>
</dbReference>
<protein>
    <submittedName>
        <fullName evidence="1">Uncharacterized protein</fullName>
    </submittedName>
</protein>
<reference evidence="1" key="1">
    <citation type="submission" date="2022-07" db="EMBL/GenBank/DDBJ databases">
        <title>Genome Sequence of Lecanicillium saksenae.</title>
        <authorList>
            <person name="Buettner E."/>
        </authorList>
    </citation>
    <scope>NUCLEOTIDE SEQUENCE</scope>
    <source>
        <strain evidence="1">VT-O1</strain>
    </source>
</reference>
<accession>A0ACC1QY89</accession>
<sequence>MDSTTAERTYTDEELDREWQPTSRRPLSPSTNTSPPSTTTTTRLVLLVPEKKSRVLHSSTVTTKTVPWLAATLPPRRVSDTRPITGFLPQPCVPRYPKLAHGRPETASLSYHPHHVEKNRSLRSHSVYYIRFFPVVAALLLPFPSIINSSTHPSVQDAYLSTSQAAKHHTQHANTTPPTSTAMDQQQQRLQPQESQSQRQQRRLTINSEDRTVARSFSDELMDIFRIDNSVADLDQQVDSRRAKLNRNTMELASLEARLREMEERLKKSQRGGRPDLGLNTAQQAPSHPPPPPPSKDDIKARSRPGTARAPQQAPSAGNMPPTPGGSEGEYHIVTKADYQ</sequence>
<name>A0ACC1QY89_9HYPO</name>
<comment type="caution">
    <text evidence="1">The sequence shown here is derived from an EMBL/GenBank/DDBJ whole genome shotgun (WGS) entry which is preliminary data.</text>
</comment>
<keyword evidence="2" id="KW-1185">Reference proteome</keyword>